<reference evidence="1 2" key="1">
    <citation type="journal article" date="2018" name="Nat. Genet.">
        <title>The Rosa genome provides new insights in the design of modern roses.</title>
        <authorList>
            <person name="Bendahmane M."/>
        </authorList>
    </citation>
    <scope>NUCLEOTIDE SEQUENCE [LARGE SCALE GENOMIC DNA]</scope>
    <source>
        <strain evidence="2">cv. Old Blush</strain>
    </source>
</reference>
<dbReference type="GO" id="GO:0004672">
    <property type="term" value="F:protein kinase activity"/>
    <property type="evidence" value="ECO:0007669"/>
    <property type="project" value="InterPro"/>
</dbReference>
<dbReference type="Gene3D" id="1.10.510.10">
    <property type="entry name" value="Transferase(Phosphotransferase) domain 1"/>
    <property type="match status" value="2"/>
</dbReference>
<accession>A0A2P6P9D2</accession>
<organism evidence="1 2">
    <name type="scientific">Rosa chinensis</name>
    <name type="common">China rose</name>
    <dbReference type="NCBI Taxonomy" id="74649"/>
    <lineage>
        <taxon>Eukaryota</taxon>
        <taxon>Viridiplantae</taxon>
        <taxon>Streptophyta</taxon>
        <taxon>Embryophyta</taxon>
        <taxon>Tracheophyta</taxon>
        <taxon>Spermatophyta</taxon>
        <taxon>Magnoliopsida</taxon>
        <taxon>eudicotyledons</taxon>
        <taxon>Gunneridae</taxon>
        <taxon>Pentapetalae</taxon>
        <taxon>rosids</taxon>
        <taxon>fabids</taxon>
        <taxon>Rosales</taxon>
        <taxon>Rosaceae</taxon>
        <taxon>Rosoideae</taxon>
        <taxon>Rosoideae incertae sedis</taxon>
        <taxon>Rosa</taxon>
    </lineage>
</organism>
<dbReference type="InterPro" id="IPR011009">
    <property type="entry name" value="Kinase-like_dom_sf"/>
</dbReference>
<comment type="caution">
    <text evidence="1">The sequence shown here is derived from an EMBL/GenBank/DDBJ whole genome shotgun (WGS) entry which is preliminary data.</text>
</comment>
<keyword evidence="1" id="KW-0808">Transferase</keyword>
<evidence type="ECO:0000313" key="1">
    <source>
        <dbReference type="EMBL" id="PRQ18507.1"/>
    </source>
</evidence>
<dbReference type="InterPro" id="IPR050823">
    <property type="entry name" value="Plant_Ser_Thr_Prot_Kinase"/>
</dbReference>
<dbReference type="InterPro" id="IPR008271">
    <property type="entry name" value="Ser/Thr_kinase_AS"/>
</dbReference>
<dbReference type="PANTHER" id="PTHR45621">
    <property type="entry name" value="OS01G0588500 PROTEIN-RELATED"/>
    <property type="match status" value="1"/>
</dbReference>
<evidence type="ECO:0000313" key="2">
    <source>
        <dbReference type="Proteomes" id="UP000238479"/>
    </source>
</evidence>
<dbReference type="EMBL" id="PDCK01000045">
    <property type="protein sequence ID" value="PRQ18507.1"/>
    <property type="molecule type" value="Genomic_DNA"/>
</dbReference>
<dbReference type="Proteomes" id="UP000238479">
    <property type="component" value="Chromosome 7"/>
</dbReference>
<dbReference type="EC" id="2.7.-.-" evidence="1"/>
<dbReference type="PROSITE" id="PS00108">
    <property type="entry name" value="PROTEIN_KINASE_ST"/>
    <property type="match status" value="1"/>
</dbReference>
<sequence>MVQFLGVVSHPNLAKLLGYCSIDGERGSNGYWVLNPLPWITRLPIMLGAAQARIGLSTRGTGSPVTYIVDTVTSVTVHYLDVIYRDFKSSNVLLDEDLSRSHFPSIVTYGVLVWCYMRSSLEACLRKTRPTAEQKLLYWVRQYPADSKKFSMIIDLLLRDQYSINAARKIAKLADSCLNKNAKDRPTMNRVVEILKQLYKIHKRVPTL</sequence>
<dbReference type="SUPFAM" id="SSF56112">
    <property type="entry name" value="Protein kinase-like (PK-like)"/>
    <property type="match status" value="1"/>
</dbReference>
<protein>
    <submittedName>
        <fullName evidence="1">Putative transferase</fullName>
        <ecNumber evidence="1">2.7.-.-</ecNumber>
    </submittedName>
</protein>
<keyword evidence="2" id="KW-1185">Reference proteome</keyword>
<proteinExistence type="predicted"/>
<name>A0A2P6P9D2_ROSCH</name>
<gene>
    <name evidence="1" type="ORF">RchiOBHm_Chr7g0206781</name>
</gene>
<dbReference type="Gramene" id="PRQ18507">
    <property type="protein sequence ID" value="PRQ18507"/>
    <property type="gene ID" value="RchiOBHm_Chr7g0206781"/>
</dbReference>
<dbReference type="STRING" id="74649.A0A2P6P9D2"/>
<dbReference type="AlphaFoldDB" id="A0A2P6P9D2"/>